<evidence type="ECO:0000313" key="3">
    <source>
        <dbReference type="Proteomes" id="UP001057991"/>
    </source>
</evidence>
<organism evidence="2 3">
    <name type="scientific">Aliiroseovarius crassostreae</name>
    <dbReference type="NCBI Taxonomy" id="154981"/>
    <lineage>
        <taxon>Bacteria</taxon>
        <taxon>Pseudomonadati</taxon>
        <taxon>Pseudomonadota</taxon>
        <taxon>Alphaproteobacteria</taxon>
        <taxon>Rhodobacterales</taxon>
        <taxon>Paracoccaceae</taxon>
        <taxon>Aliiroseovarius</taxon>
    </lineage>
</organism>
<sequence>MMVKSSFPLVMGVVVLVLSGCVGGDGLQQYNGNSNAIIATSQDRGSDKVSIADGHAAIVYDPDGCQGWMIDDGVEGYSGRRFDPKSGLPICNKKYPPGTVIGQYQSDSPGIRDYVPSNGN</sequence>
<accession>A0A9Q9H8A5</accession>
<name>A0A9Q9H8A5_9RHOB</name>
<dbReference type="RefSeq" id="WP_259791799.1">
    <property type="nucleotide sequence ID" value="NZ_CP080776.1"/>
</dbReference>
<dbReference type="Proteomes" id="UP001057991">
    <property type="component" value="Chromosome"/>
</dbReference>
<evidence type="ECO:0000256" key="1">
    <source>
        <dbReference type="SAM" id="MobiDB-lite"/>
    </source>
</evidence>
<reference evidence="2" key="1">
    <citation type="submission" date="2021-08" db="EMBL/GenBank/DDBJ databases">
        <authorList>
            <person name="Nwanade C."/>
            <person name="Wang M."/>
            <person name="Masoudi A."/>
            <person name="Yu Z."/>
            <person name="Liu J."/>
        </authorList>
    </citation>
    <scope>NUCLEOTIDE SEQUENCE</scope>
    <source>
        <strain evidence="2">S056</strain>
    </source>
</reference>
<dbReference type="AlphaFoldDB" id="A0A9Q9H8A5"/>
<evidence type="ECO:0000313" key="2">
    <source>
        <dbReference type="EMBL" id="UWP94738.1"/>
    </source>
</evidence>
<proteinExistence type="predicted"/>
<dbReference type="PROSITE" id="PS51257">
    <property type="entry name" value="PROKAR_LIPOPROTEIN"/>
    <property type="match status" value="1"/>
</dbReference>
<feature type="region of interest" description="Disordered" evidence="1">
    <location>
        <begin position="99"/>
        <end position="120"/>
    </location>
</feature>
<evidence type="ECO:0008006" key="4">
    <source>
        <dbReference type="Google" id="ProtNLM"/>
    </source>
</evidence>
<protein>
    <recommendedName>
        <fullName evidence="4">Lipoprotein</fullName>
    </recommendedName>
</protein>
<dbReference type="EMBL" id="CP080776">
    <property type="protein sequence ID" value="UWP94738.1"/>
    <property type="molecule type" value="Genomic_DNA"/>
</dbReference>
<gene>
    <name evidence="2" type="ORF">K3X48_11000</name>
</gene>